<evidence type="ECO:0000259" key="7">
    <source>
        <dbReference type="PROSITE" id="PS51819"/>
    </source>
</evidence>
<dbReference type="Gene3D" id="3.10.180.10">
    <property type="entry name" value="2,3-Dihydroxybiphenyl 1,2-Dioxygenase, domain 1"/>
    <property type="match status" value="1"/>
</dbReference>
<keyword evidence="8" id="KW-0670">Pyruvate</keyword>
<proteinExistence type="inferred from homology"/>
<dbReference type="GO" id="GO:0006572">
    <property type="term" value="P:L-tyrosine catabolic process"/>
    <property type="evidence" value="ECO:0007669"/>
    <property type="project" value="TreeGrafter"/>
</dbReference>
<reference evidence="8" key="1">
    <citation type="submission" date="2013-08" db="EMBL/GenBank/DDBJ databases">
        <authorList>
            <person name="Mendez C."/>
            <person name="Richter M."/>
            <person name="Ferrer M."/>
            <person name="Sanchez J."/>
        </authorList>
    </citation>
    <scope>NUCLEOTIDE SEQUENCE</scope>
</reference>
<accession>T0YIF3</accession>
<evidence type="ECO:0000256" key="3">
    <source>
        <dbReference type="ARBA" id="ARBA00022723"/>
    </source>
</evidence>
<dbReference type="CDD" id="cd08342">
    <property type="entry name" value="HPPD_N_like"/>
    <property type="match status" value="1"/>
</dbReference>
<organism evidence="8">
    <name type="scientific">mine drainage metagenome</name>
    <dbReference type="NCBI Taxonomy" id="410659"/>
    <lineage>
        <taxon>unclassified sequences</taxon>
        <taxon>metagenomes</taxon>
        <taxon>ecological metagenomes</taxon>
    </lineage>
</organism>
<comment type="caution">
    <text evidence="8">The sequence shown here is derived from an EMBL/GenBank/DDBJ whole genome shotgun (WGS) entry which is preliminary data.</text>
</comment>
<evidence type="ECO:0000256" key="6">
    <source>
        <dbReference type="SAM" id="MobiDB-lite"/>
    </source>
</evidence>
<dbReference type="InterPro" id="IPR029068">
    <property type="entry name" value="Glyas_Bleomycin-R_OHBP_Dase"/>
</dbReference>
<dbReference type="PANTHER" id="PTHR11959:SF1">
    <property type="entry name" value="4-HYDROXYPHENYLPYRUVATE DIOXYGENASE"/>
    <property type="match status" value="1"/>
</dbReference>
<dbReference type="AlphaFoldDB" id="T0YIF3"/>
<dbReference type="SUPFAM" id="SSF54593">
    <property type="entry name" value="Glyoxalase/Bleomycin resistance protein/Dihydroxybiphenyl dioxygenase"/>
    <property type="match status" value="1"/>
</dbReference>
<reference evidence="8" key="2">
    <citation type="journal article" date="2014" name="ISME J.">
        <title>Microbial stratification in low pH oxic and suboxic macroscopic growths along an acid mine drainage.</title>
        <authorList>
            <person name="Mendez-Garcia C."/>
            <person name="Mesa V."/>
            <person name="Sprenger R.R."/>
            <person name="Richter M."/>
            <person name="Diez M.S."/>
            <person name="Solano J."/>
            <person name="Bargiela R."/>
            <person name="Golyshina O.V."/>
            <person name="Manteca A."/>
            <person name="Ramos J.L."/>
            <person name="Gallego J.R."/>
            <person name="Llorente I."/>
            <person name="Martins Dos Santos V.A."/>
            <person name="Jensen O.N."/>
            <person name="Pelaez A.I."/>
            <person name="Sanchez J."/>
            <person name="Ferrer M."/>
        </authorList>
    </citation>
    <scope>NUCLEOTIDE SEQUENCE</scope>
</reference>
<feature type="region of interest" description="Disordered" evidence="6">
    <location>
        <begin position="107"/>
        <end position="126"/>
    </location>
</feature>
<evidence type="ECO:0000256" key="2">
    <source>
        <dbReference type="ARBA" id="ARBA00005877"/>
    </source>
</evidence>
<feature type="domain" description="VOC" evidence="7">
    <location>
        <begin position="14"/>
        <end position="126"/>
    </location>
</feature>
<keyword evidence="3" id="KW-0479">Metal-binding</keyword>
<evidence type="ECO:0000256" key="1">
    <source>
        <dbReference type="ARBA" id="ARBA00001962"/>
    </source>
</evidence>
<gene>
    <name evidence="8" type="ORF">B1A_18433</name>
</gene>
<feature type="non-terminal residue" evidence="8">
    <location>
        <position position="126"/>
    </location>
</feature>
<evidence type="ECO:0000256" key="5">
    <source>
        <dbReference type="ARBA" id="ARBA00023004"/>
    </source>
</evidence>
<dbReference type="InterPro" id="IPR005956">
    <property type="entry name" value="4OHPhenylPyrv_dOase"/>
</dbReference>
<dbReference type="EMBL" id="AUZX01013601">
    <property type="protein sequence ID" value="EQD35156.1"/>
    <property type="molecule type" value="Genomic_DNA"/>
</dbReference>
<comment type="cofactor">
    <cofactor evidence="1">
        <name>Fe cation</name>
        <dbReference type="ChEBI" id="CHEBI:24875"/>
    </cofactor>
</comment>
<dbReference type="GO" id="GO:0046872">
    <property type="term" value="F:metal ion binding"/>
    <property type="evidence" value="ECO:0007669"/>
    <property type="project" value="UniProtKB-KW"/>
</dbReference>
<protein>
    <submittedName>
        <fullName evidence="8">4-hydroxyphenylpyruvate dioxygenase</fullName>
    </submittedName>
</protein>
<keyword evidence="5" id="KW-0408">Iron</keyword>
<sequence length="126" mass="13354">MPKAPEYREPLLDGVAHIEFCPGNASPAAHCHRLAFGFDGVAYSRPETGTRDRDSCGLRHGDVRMGMTVPLAPDGDIADHVRLHGDGVRALAFQGEDAASAYHDAVARAARPASEPHAVEDQSGAI</sequence>
<keyword evidence="4" id="KW-0677">Repeat</keyword>
<name>T0YIF3_9ZZZZ</name>
<dbReference type="InterPro" id="IPR041736">
    <property type="entry name" value="4OHPhenylPyrv_dOase_N"/>
</dbReference>
<dbReference type="GO" id="GO:0003868">
    <property type="term" value="F:4-hydroxyphenylpyruvate dioxygenase activity"/>
    <property type="evidence" value="ECO:0007669"/>
    <property type="project" value="InterPro"/>
</dbReference>
<keyword evidence="8" id="KW-0223">Dioxygenase</keyword>
<comment type="similarity">
    <text evidence="2">Belongs to the 4HPPD family.</text>
</comment>
<dbReference type="PROSITE" id="PS51819">
    <property type="entry name" value="VOC"/>
    <property type="match status" value="1"/>
</dbReference>
<keyword evidence="8" id="KW-0560">Oxidoreductase</keyword>
<evidence type="ECO:0000313" key="8">
    <source>
        <dbReference type="EMBL" id="EQD35156.1"/>
    </source>
</evidence>
<dbReference type="InterPro" id="IPR037523">
    <property type="entry name" value="VOC_core"/>
</dbReference>
<dbReference type="PANTHER" id="PTHR11959">
    <property type="entry name" value="4-HYDROXYPHENYLPYRUVATE DIOXYGENASE"/>
    <property type="match status" value="1"/>
</dbReference>
<evidence type="ECO:0000256" key="4">
    <source>
        <dbReference type="ARBA" id="ARBA00022737"/>
    </source>
</evidence>